<dbReference type="InterPro" id="IPR011928">
    <property type="entry name" value="Phage_phiJL001_Gp84"/>
</dbReference>
<name>A0ABT7AI00_9HYPH</name>
<evidence type="ECO:0000313" key="3">
    <source>
        <dbReference type="Proteomes" id="UP001321492"/>
    </source>
</evidence>
<dbReference type="RefSeq" id="WP_283741016.1">
    <property type="nucleotide sequence ID" value="NZ_JASJEV010000007.1"/>
</dbReference>
<dbReference type="Pfam" id="PF09356">
    <property type="entry name" value="Phage_BR0599"/>
    <property type="match status" value="1"/>
</dbReference>
<feature type="domain" description="Bacteriophage phiJL001 Gp84 C-terminal" evidence="1">
    <location>
        <begin position="195"/>
        <end position="277"/>
    </location>
</feature>
<dbReference type="InterPro" id="IPR018964">
    <property type="entry name" value="Phage_phiJL001_Gp84_C"/>
</dbReference>
<evidence type="ECO:0000259" key="1">
    <source>
        <dbReference type="Pfam" id="PF09356"/>
    </source>
</evidence>
<accession>A0ABT7AI00</accession>
<dbReference type="Proteomes" id="UP001321492">
    <property type="component" value="Unassembled WGS sequence"/>
</dbReference>
<dbReference type="Pfam" id="PF09931">
    <property type="entry name" value="Phage_phiJL001_Gp84_N"/>
    <property type="match status" value="1"/>
</dbReference>
<organism evidence="2 3">
    <name type="scientific">Chelatococcus albus</name>
    <dbReference type="NCBI Taxonomy" id="3047466"/>
    <lineage>
        <taxon>Bacteria</taxon>
        <taxon>Pseudomonadati</taxon>
        <taxon>Pseudomonadota</taxon>
        <taxon>Alphaproteobacteria</taxon>
        <taxon>Hyphomicrobiales</taxon>
        <taxon>Chelatococcaceae</taxon>
        <taxon>Chelatococcus</taxon>
    </lineage>
</organism>
<gene>
    <name evidence="2" type="ORF">QNA08_12320</name>
</gene>
<dbReference type="NCBIfam" id="TIGR02218">
    <property type="entry name" value="phg_TIGR02218"/>
    <property type="match status" value="1"/>
</dbReference>
<protein>
    <submittedName>
        <fullName evidence="2">DUF2163 domain-containing protein</fullName>
    </submittedName>
</protein>
<evidence type="ECO:0000313" key="2">
    <source>
        <dbReference type="EMBL" id="MDJ1159021.1"/>
    </source>
</evidence>
<dbReference type="EMBL" id="JASJEV010000007">
    <property type="protein sequence ID" value="MDJ1159021.1"/>
    <property type="molecule type" value="Genomic_DNA"/>
</dbReference>
<comment type="caution">
    <text evidence="2">The sequence shown here is derived from an EMBL/GenBank/DDBJ whole genome shotgun (WGS) entry which is preliminary data.</text>
</comment>
<reference evidence="2 3" key="1">
    <citation type="submission" date="2023-05" db="EMBL/GenBank/DDBJ databases">
        <title>Chelatococcus sp. nov., a moderately thermophilic bacterium isolated from hot spring microbial mat.</title>
        <authorList>
            <person name="Hu C.-J."/>
            <person name="Li W.-J."/>
        </authorList>
    </citation>
    <scope>NUCLEOTIDE SEQUENCE [LARGE SCALE GENOMIC DNA]</scope>
    <source>
        <strain evidence="2 3">SYSU G07232</strain>
    </source>
</reference>
<proteinExistence type="predicted"/>
<keyword evidence="3" id="KW-1185">Reference proteome</keyword>
<sequence length="297" mass="31612">MRNLPAGLAARLGGGATTLCRCWLLTRRDGARLGFTDHDRDLAFAGVAFLARTGLEAAEATAELGFAVGGGEVAGALVAAGITEYELASGLYDGAAVETWLVDWSDVDERLLLDVGTIGEIRRSERAFVAELRGAMHRLDEEQGRLYRPTCSADLGDARCRVALADPRFAAEARVTATDGRLGFAAVGLTAHADGWFTGGLVTWTSGANAGGSVEVKLHRHAPPAPEIVLWQPMPRPIAVGDSFRITAGCDKRFATCRDKFGNGVNFRGFPHMPGDDFILRLPREGEAGLDGGSLFR</sequence>